<feature type="transmembrane region" description="Helical" evidence="1">
    <location>
        <begin position="9"/>
        <end position="27"/>
    </location>
</feature>
<evidence type="ECO:0000259" key="2">
    <source>
        <dbReference type="Pfam" id="PF07331"/>
    </source>
</evidence>
<dbReference type="InterPro" id="IPR009936">
    <property type="entry name" value="DUF1468"/>
</dbReference>
<evidence type="ECO:0000313" key="4">
    <source>
        <dbReference type="Proteomes" id="UP000322139"/>
    </source>
</evidence>
<proteinExistence type="predicted"/>
<feature type="transmembrane region" description="Helical" evidence="1">
    <location>
        <begin position="120"/>
        <end position="141"/>
    </location>
</feature>
<accession>A0A5D4RL97</accession>
<dbReference type="RefSeq" id="WP_148973122.1">
    <property type="nucleotide sequence ID" value="NZ_VTER01000001.1"/>
</dbReference>
<keyword evidence="1" id="KW-1133">Transmembrane helix</keyword>
<feature type="domain" description="DUF1468" evidence="2">
    <location>
        <begin position="9"/>
        <end position="146"/>
    </location>
</feature>
<dbReference type="Pfam" id="PF07331">
    <property type="entry name" value="TctB"/>
    <property type="match status" value="1"/>
</dbReference>
<evidence type="ECO:0000256" key="1">
    <source>
        <dbReference type="SAM" id="Phobius"/>
    </source>
</evidence>
<feature type="transmembrane region" description="Helical" evidence="1">
    <location>
        <begin position="79"/>
        <end position="108"/>
    </location>
</feature>
<dbReference type="EMBL" id="VTER01000001">
    <property type="protein sequence ID" value="TYS52143.1"/>
    <property type="molecule type" value="Genomic_DNA"/>
</dbReference>
<feature type="transmembrane region" description="Helical" evidence="1">
    <location>
        <begin position="39"/>
        <end position="58"/>
    </location>
</feature>
<keyword evidence="1" id="KW-0812">Transmembrane</keyword>
<name>A0A5D4RL97_9BACI</name>
<organism evidence="3 4">
    <name type="scientific">Bacillus infantis</name>
    <dbReference type="NCBI Taxonomy" id="324767"/>
    <lineage>
        <taxon>Bacteria</taxon>
        <taxon>Bacillati</taxon>
        <taxon>Bacillota</taxon>
        <taxon>Bacilli</taxon>
        <taxon>Bacillales</taxon>
        <taxon>Bacillaceae</taxon>
        <taxon>Bacillus</taxon>
    </lineage>
</organism>
<sequence>MLKPINRKIGLVLIGFALFYLILSFRLPEYPYAAIDADFVPKALGLLLLLLSVLLFFSKKPETAEEKKKRKIPEGEAKTLLTVCAFILVYIFFFEMIGFVVMTALFIFITTWYLGYKKKWTNAIVSVVFSLSIYMMFNYLLQISLPAGILPF</sequence>
<evidence type="ECO:0000313" key="3">
    <source>
        <dbReference type="EMBL" id="TYS52143.1"/>
    </source>
</evidence>
<dbReference type="AlphaFoldDB" id="A0A5D4RL97"/>
<reference evidence="3 4" key="1">
    <citation type="submission" date="2019-08" db="EMBL/GenBank/DDBJ databases">
        <title>Bacillus genomes from the desert of Cuatro Cienegas, Coahuila.</title>
        <authorList>
            <person name="Olmedo-Alvarez G."/>
        </authorList>
    </citation>
    <scope>NUCLEOTIDE SEQUENCE [LARGE SCALE GENOMIC DNA]</scope>
    <source>
        <strain evidence="3 4">CH446_14T</strain>
    </source>
</reference>
<dbReference type="Proteomes" id="UP000322139">
    <property type="component" value="Unassembled WGS sequence"/>
</dbReference>
<gene>
    <name evidence="3" type="ORF">FZD51_01520</name>
</gene>
<comment type="caution">
    <text evidence="3">The sequence shown here is derived from an EMBL/GenBank/DDBJ whole genome shotgun (WGS) entry which is preliminary data.</text>
</comment>
<protein>
    <submittedName>
        <fullName evidence="3">Tripartite tricarboxylate transporter TctB family protein</fullName>
    </submittedName>
</protein>
<keyword evidence="1" id="KW-0472">Membrane</keyword>